<evidence type="ECO:0000313" key="3">
    <source>
        <dbReference type="EMBL" id="RCX19943.1"/>
    </source>
</evidence>
<dbReference type="EMBL" id="QPJT01000002">
    <property type="protein sequence ID" value="RCX19943.1"/>
    <property type="molecule type" value="Genomic_DNA"/>
</dbReference>
<gene>
    <name evidence="3" type="ORF">DFR58_10212</name>
</gene>
<dbReference type="GO" id="GO:0080146">
    <property type="term" value="F:L-cysteine desulfhydrase activity"/>
    <property type="evidence" value="ECO:0007669"/>
    <property type="project" value="TreeGrafter"/>
</dbReference>
<keyword evidence="1" id="KW-1133">Transmembrane helix</keyword>
<feature type="domain" description="Serine dehydratase-like alpha subunit" evidence="2">
    <location>
        <begin position="195"/>
        <end position="410"/>
    </location>
</feature>
<dbReference type="InterPro" id="IPR021144">
    <property type="entry name" value="UPF0597"/>
</dbReference>
<dbReference type="AlphaFoldDB" id="A0A369BEE9"/>
<dbReference type="PANTHER" id="PTHR30501">
    <property type="entry name" value="UPF0597 PROTEIN YHAM"/>
    <property type="match status" value="1"/>
</dbReference>
<keyword evidence="1" id="KW-0812">Transmembrane</keyword>
<organism evidence="3 4">
    <name type="scientific">Anaerobacterium chartisolvens</name>
    <dbReference type="NCBI Taxonomy" id="1297424"/>
    <lineage>
        <taxon>Bacteria</taxon>
        <taxon>Bacillati</taxon>
        <taxon>Bacillota</taxon>
        <taxon>Clostridia</taxon>
        <taxon>Eubacteriales</taxon>
        <taxon>Oscillospiraceae</taxon>
        <taxon>Anaerobacterium</taxon>
    </lineage>
</organism>
<evidence type="ECO:0000259" key="2">
    <source>
        <dbReference type="Pfam" id="PF03313"/>
    </source>
</evidence>
<feature type="transmembrane region" description="Helical" evidence="1">
    <location>
        <begin position="300"/>
        <end position="322"/>
    </location>
</feature>
<proteinExistence type="predicted"/>
<dbReference type="InterPro" id="IPR005130">
    <property type="entry name" value="Ser_deHydtase-like_asu"/>
</dbReference>
<protein>
    <submittedName>
        <fullName evidence="3">L-cysteine desulfidase</fullName>
    </submittedName>
</protein>
<feature type="transmembrane region" description="Helical" evidence="1">
    <location>
        <begin position="246"/>
        <end position="269"/>
    </location>
</feature>
<dbReference type="Pfam" id="PF03313">
    <property type="entry name" value="SDH_alpha"/>
    <property type="match status" value="1"/>
</dbReference>
<comment type="caution">
    <text evidence="3">The sequence shown here is derived from an EMBL/GenBank/DDBJ whole genome shotgun (WGS) entry which is preliminary data.</text>
</comment>
<dbReference type="OrthoDB" id="41906at2"/>
<dbReference type="RefSeq" id="WP_114296074.1">
    <property type="nucleotide sequence ID" value="NZ_QPJT01000002.1"/>
</dbReference>
<dbReference type="PANTHER" id="PTHR30501:SF2">
    <property type="entry name" value="UPF0597 PROTEIN YHAM"/>
    <property type="match status" value="1"/>
</dbReference>
<dbReference type="GO" id="GO:0019450">
    <property type="term" value="P:L-cysteine catabolic process to pyruvate"/>
    <property type="evidence" value="ECO:0007669"/>
    <property type="project" value="TreeGrafter"/>
</dbReference>
<sequence>MILKQSTAINEEVKMTMGCTDPGAVAYAAAKAAHLLGDELKSIDVVLSRSVYKNALFVHVPIVKKCGVELAALLGALVKRPEMKLTVLAGVDSDMLESLKDVAKSISVSVRCLDTDEPLYISVTCGSGVSRATVVIKGDYDFICHMEKDNQTLYHCEPKAVSGNNMCRDWSFEELFLSATEDFDGSSILEYERINREASQAGLSEELKLYIERLLQMKDVSISDMANMARIYVFHASKMRMSGEKVLIASLAGSGNLGITAMLAVSAVCDARMENPRKRAQAQCLSMMTAIYIKGQMNRLTVMCGTAIAGAAGAAAATAYLMGGGCKEVKNAVDTVIGSIGGILCDGAKESCAFKVGFAAECGVMSGYMAAKHLGIRQGRGIITGNTDKNIKNLGLINNEGMTEADNIMIEILNEQKEFQKYQKRI</sequence>
<keyword evidence="4" id="KW-1185">Reference proteome</keyword>
<dbReference type="Proteomes" id="UP000253034">
    <property type="component" value="Unassembled WGS sequence"/>
</dbReference>
<evidence type="ECO:0000313" key="4">
    <source>
        <dbReference type="Proteomes" id="UP000253034"/>
    </source>
</evidence>
<reference evidence="3 4" key="1">
    <citation type="submission" date="2018-07" db="EMBL/GenBank/DDBJ databases">
        <title>Genomic Encyclopedia of Type Strains, Phase IV (KMG-IV): sequencing the most valuable type-strain genomes for metagenomic binning, comparative biology and taxonomic classification.</title>
        <authorList>
            <person name="Goeker M."/>
        </authorList>
    </citation>
    <scope>NUCLEOTIDE SEQUENCE [LARGE SCALE GENOMIC DNA]</scope>
    <source>
        <strain evidence="3 4">DSM 27016</strain>
    </source>
</reference>
<name>A0A369BEE9_9FIRM</name>
<evidence type="ECO:0000256" key="1">
    <source>
        <dbReference type="SAM" id="Phobius"/>
    </source>
</evidence>
<keyword evidence="1" id="KW-0472">Membrane</keyword>
<dbReference type="PIRSF" id="PIRSF006054">
    <property type="entry name" value="UCP006054"/>
    <property type="match status" value="1"/>
</dbReference>
<accession>A0A369BEE9</accession>